<proteinExistence type="predicted"/>
<keyword evidence="4" id="KW-0067">ATP-binding</keyword>
<evidence type="ECO:0000256" key="1">
    <source>
        <dbReference type="ARBA" id="ARBA00022679"/>
    </source>
</evidence>
<dbReference type="AlphaFoldDB" id="A0AAE3HGH6"/>
<gene>
    <name evidence="7" type="ORF">NSA47_04065</name>
</gene>
<evidence type="ECO:0000313" key="7">
    <source>
        <dbReference type="EMBL" id="MCR1898163.1"/>
    </source>
</evidence>
<dbReference type="NCBIfam" id="TIGR01378">
    <property type="entry name" value="thi_PPkinase"/>
    <property type="match status" value="1"/>
</dbReference>
<sequence length="213" mass="23851">MKAIVISNGEVNNDNFYKELFHQENPQYIICADGGAKHLRRLGIVPTTIIGDLDSIPMAELEFYKEKSIEIIKYDIEKDETDTQLAIQYVMSLPIKEVILVGMLGSRMDHTLANVYLLKSLLDKGLKASIVNEHNRIYLMDKSIELKGRKGETLSLLPFTDRVDGITTEGLHYSLKDAVMTKDNPYGISNVVKGGKVKITINKGILLVILAQD</sequence>
<dbReference type="InterPro" id="IPR006282">
    <property type="entry name" value="Thi_PPkinase"/>
</dbReference>
<evidence type="ECO:0000256" key="4">
    <source>
        <dbReference type="ARBA" id="ARBA00022840"/>
    </source>
</evidence>
<dbReference type="SMART" id="SM00983">
    <property type="entry name" value="TPK_B1_binding"/>
    <property type="match status" value="1"/>
</dbReference>
<dbReference type="PANTHER" id="PTHR41299:SF1">
    <property type="entry name" value="THIAMINE PYROPHOSPHOKINASE"/>
    <property type="match status" value="1"/>
</dbReference>
<dbReference type="Pfam" id="PF04265">
    <property type="entry name" value="TPK_B1_binding"/>
    <property type="match status" value="1"/>
</dbReference>
<dbReference type="InterPro" id="IPR036371">
    <property type="entry name" value="TPK_B1-bd_sf"/>
</dbReference>
<keyword evidence="2" id="KW-0547">Nucleotide-binding</keyword>
<evidence type="ECO:0000256" key="3">
    <source>
        <dbReference type="ARBA" id="ARBA00022777"/>
    </source>
</evidence>
<dbReference type="Proteomes" id="UP001205748">
    <property type="component" value="Unassembled WGS sequence"/>
</dbReference>
<evidence type="ECO:0000256" key="5">
    <source>
        <dbReference type="NCBIfam" id="TIGR01378"/>
    </source>
</evidence>
<keyword evidence="8" id="KW-1185">Reference proteome</keyword>
<dbReference type="PANTHER" id="PTHR41299">
    <property type="entry name" value="THIAMINE PYROPHOSPHOKINASE"/>
    <property type="match status" value="1"/>
</dbReference>
<dbReference type="RefSeq" id="WP_257529620.1">
    <property type="nucleotide sequence ID" value="NZ_JANKAS010000002.1"/>
</dbReference>
<dbReference type="InterPro" id="IPR053149">
    <property type="entry name" value="TPK"/>
</dbReference>
<dbReference type="SUPFAM" id="SSF63999">
    <property type="entry name" value="Thiamin pyrophosphokinase, catalytic domain"/>
    <property type="match status" value="1"/>
</dbReference>
<dbReference type="SUPFAM" id="SSF63862">
    <property type="entry name" value="Thiamin pyrophosphokinase, substrate-binding domain"/>
    <property type="match status" value="1"/>
</dbReference>
<dbReference type="GO" id="GO:0016301">
    <property type="term" value="F:kinase activity"/>
    <property type="evidence" value="ECO:0007669"/>
    <property type="project" value="UniProtKB-KW"/>
</dbReference>
<dbReference type="InterPro" id="IPR007371">
    <property type="entry name" value="TPK_catalytic"/>
</dbReference>
<dbReference type="Gene3D" id="3.40.50.10240">
    <property type="entry name" value="Thiamin pyrophosphokinase, catalytic domain"/>
    <property type="match status" value="1"/>
</dbReference>
<dbReference type="GO" id="GO:0030975">
    <property type="term" value="F:thiamine binding"/>
    <property type="evidence" value="ECO:0007669"/>
    <property type="project" value="InterPro"/>
</dbReference>
<dbReference type="GO" id="GO:0009229">
    <property type="term" value="P:thiamine diphosphate biosynthetic process"/>
    <property type="evidence" value="ECO:0007669"/>
    <property type="project" value="InterPro"/>
</dbReference>
<dbReference type="InterPro" id="IPR036759">
    <property type="entry name" value="TPK_catalytic_sf"/>
</dbReference>
<evidence type="ECO:0000259" key="6">
    <source>
        <dbReference type="SMART" id="SM00983"/>
    </source>
</evidence>
<reference evidence="7" key="1">
    <citation type="submission" date="2022-07" db="EMBL/GenBank/DDBJ databases">
        <title>Enhanced cultured diversity of the mouse gut microbiota enables custom-made synthetic communities.</title>
        <authorList>
            <person name="Afrizal A."/>
        </authorList>
    </citation>
    <scope>NUCLEOTIDE SEQUENCE</scope>
    <source>
        <strain evidence="7">DSM 28593</strain>
    </source>
</reference>
<dbReference type="EC" id="2.7.6.2" evidence="5"/>
<organism evidence="7 8">
    <name type="scientific">Irregularibacter muris</name>
    <dbReference type="NCBI Taxonomy" id="1796619"/>
    <lineage>
        <taxon>Bacteria</taxon>
        <taxon>Bacillati</taxon>
        <taxon>Bacillota</taxon>
        <taxon>Clostridia</taxon>
        <taxon>Eubacteriales</taxon>
        <taxon>Eubacteriaceae</taxon>
        <taxon>Irregularibacter</taxon>
    </lineage>
</organism>
<keyword evidence="3" id="KW-0418">Kinase</keyword>
<dbReference type="InterPro" id="IPR007373">
    <property type="entry name" value="Thiamin_PyroPKinase_B1-bd"/>
</dbReference>
<name>A0AAE3HGH6_9FIRM</name>
<accession>A0AAE3HGH6</accession>
<dbReference type="GO" id="GO:0006772">
    <property type="term" value="P:thiamine metabolic process"/>
    <property type="evidence" value="ECO:0007669"/>
    <property type="project" value="UniProtKB-UniRule"/>
</dbReference>
<protein>
    <recommendedName>
        <fullName evidence="5">Thiamine diphosphokinase</fullName>
        <ecNumber evidence="5">2.7.6.2</ecNumber>
    </recommendedName>
</protein>
<dbReference type="Pfam" id="PF04263">
    <property type="entry name" value="TPK_catalytic"/>
    <property type="match status" value="1"/>
</dbReference>
<comment type="caution">
    <text evidence="7">The sequence shown here is derived from an EMBL/GenBank/DDBJ whole genome shotgun (WGS) entry which is preliminary data.</text>
</comment>
<keyword evidence="1 7" id="KW-0808">Transferase</keyword>
<dbReference type="GO" id="GO:0004788">
    <property type="term" value="F:thiamine diphosphokinase activity"/>
    <property type="evidence" value="ECO:0007669"/>
    <property type="project" value="UniProtKB-UniRule"/>
</dbReference>
<feature type="domain" description="Thiamin pyrophosphokinase thiamin-binding" evidence="6">
    <location>
        <begin position="148"/>
        <end position="207"/>
    </location>
</feature>
<dbReference type="CDD" id="cd07995">
    <property type="entry name" value="TPK"/>
    <property type="match status" value="1"/>
</dbReference>
<evidence type="ECO:0000256" key="2">
    <source>
        <dbReference type="ARBA" id="ARBA00022741"/>
    </source>
</evidence>
<evidence type="ECO:0000313" key="8">
    <source>
        <dbReference type="Proteomes" id="UP001205748"/>
    </source>
</evidence>
<dbReference type="EMBL" id="JANKAS010000002">
    <property type="protein sequence ID" value="MCR1898163.1"/>
    <property type="molecule type" value="Genomic_DNA"/>
</dbReference>
<dbReference type="GO" id="GO:0005524">
    <property type="term" value="F:ATP binding"/>
    <property type="evidence" value="ECO:0007669"/>
    <property type="project" value="UniProtKB-KW"/>
</dbReference>